<reference evidence="3" key="4">
    <citation type="submission" date="2021-05" db="UniProtKB">
        <authorList>
            <consortium name="EnsemblPlants"/>
        </authorList>
    </citation>
    <scope>IDENTIFICATION</scope>
    <source>
        <strain evidence="3">cv. B73</strain>
    </source>
</reference>
<dbReference type="GeneID" id="109945510"/>
<protein>
    <submittedName>
        <fullName evidence="2 3">Uncharacterized protein</fullName>
    </submittedName>
</protein>
<gene>
    <name evidence="3" type="primary">LOC109945510</name>
    <name evidence="2" type="ORF">ZEAMMB73_Zm00001d049932</name>
</gene>
<dbReference type="AlphaFoldDB" id="A0A1D6PYT6"/>
<proteinExistence type="evidence at protein level"/>
<dbReference type="EMBL" id="CM000780">
    <property type="protein sequence ID" value="AQK51609.1"/>
    <property type="molecule type" value="Genomic_DNA"/>
</dbReference>
<dbReference type="IntAct" id="A0A1D6PYT6">
    <property type="interactions" value="1"/>
</dbReference>
<dbReference type="Proteomes" id="UP000007305">
    <property type="component" value="Chromosome 4"/>
</dbReference>
<accession>A0A3L6FDF3</accession>
<keyword evidence="4" id="KW-1185">Reference proteome</keyword>
<reference evidence="4" key="1">
    <citation type="journal article" date="2009" name="Science">
        <title>The B73 maize genome: complexity, diversity, and dynamics.</title>
        <authorList>
            <person name="Schnable P.S."/>
            <person name="Ware D."/>
            <person name="Fulton R.S."/>
            <person name="Stein J.C."/>
            <person name="Wei F."/>
            <person name="Pasternak S."/>
            <person name="Liang C."/>
            <person name="Zhang J."/>
            <person name="Fulton L."/>
            <person name="Graves T.A."/>
            <person name="Minx P."/>
            <person name="Reily A.D."/>
            <person name="Courtney L."/>
            <person name="Kruchowski S.S."/>
            <person name="Tomlinson C."/>
            <person name="Strong C."/>
            <person name="Delehaunty K."/>
            <person name="Fronick C."/>
            <person name="Courtney B."/>
            <person name="Rock S.M."/>
            <person name="Belter E."/>
            <person name="Du F."/>
            <person name="Kim K."/>
            <person name="Abbott R.M."/>
            <person name="Cotton M."/>
            <person name="Levy A."/>
            <person name="Marchetto P."/>
            <person name="Ochoa K."/>
            <person name="Jackson S.M."/>
            <person name="Gillam B."/>
            <person name="Chen W."/>
            <person name="Yan L."/>
            <person name="Higginbotham J."/>
            <person name="Cardenas M."/>
            <person name="Waligorski J."/>
            <person name="Applebaum E."/>
            <person name="Phelps L."/>
            <person name="Falcone J."/>
            <person name="Kanchi K."/>
            <person name="Thane T."/>
            <person name="Scimone A."/>
            <person name="Thane N."/>
            <person name="Henke J."/>
            <person name="Wang T."/>
            <person name="Ruppert J."/>
            <person name="Shah N."/>
            <person name="Rotter K."/>
            <person name="Hodges J."/>
            <person name="Ingenthron E."/>
            <person name="Cordes M."/>
            <person name="Kohlberg S."/>
            <person name="Sgro J."/>
            <person name="Delgado B."/>
            <person name="Mead K."/>
            <person name="Chinwalla A."/>
            <person name="Leonard S."/>
            <person name="Crouse K."/>
            <person name="Collura K."/>
            <person name="Kudrna D."/>
            <person name="Currie J."/>
            <person name="He R."/>
            <person name="Angelova A."/>
            <person name="Rajasekar S."/>
            <person name="Mueller T."/>
            <person name="Lomeli R."/>
            <person name="Scara G."/>
            <person name="Ko A."/>
            <person name="Delaney K."/>
            <person name="Wissotski M."/>
            <person name="Lopez G."/>
            <person name="Campos D."/>
            <person name="Braidotti M."/>
            <person name="Ashley E."/>
            <person name="Golser W."/>
            <person name="Kim H."/>
            <person name="Lee S."/>
            <person name="Lin J."/>
            <person name="Dujmic Z."/>
            <person name="Kim W."/>
            <person name="Talag J."/>
            <person name="Zuccolo A."/>
            <person name="Fan C."/>
            <person name="Sebastian A."/>
            <person name="Kramer M."/>
            <person name="Spiegel L."/>
            <person name="Nascimento L."/>
            <person name="Zutavern T."/>
            <person name="Miller B."/>
            <person name="Ambroise C."/>
            <person name="Muller S."/>
            <person name="Spooner W."/>
            <person name="Narechania A."/>
            <person name="Ren L."/>
            <person name="Wei S."/>
            <person name="Kumari S."/>
            <person name="Faga B."/>
            <person name="Levy M.J."/>
            <person name="McMahan L."/>
            <person name="Van Buren P."/>
            <person name="Vaughn M.W."/>
            <person name="Ying K."/>
            <person name="Yeh C.-T."/>
            <person name="Emrich S.J."/>
            <person name="Jia Y."/>
            <person name="Kalyanaraman A."/>
            <person name="Hsia A.-P."/>
            <person name="Barbazuk W.B."/>
            <person name="Baucom R.S."/>
            <person name="Brutnell T.P."/>
            <person name="Carpita N.C."/>
            <person name="Chaparro C."/>
            <person name="Chia J.-M."/>
            <person name="Deragon J.-M."/>
            <person name="Estill J.C."/>
            <person name="Fu Y."/>
            <person name="Jeddeloh J.A."/>
            <person name="Han Y."/>
            <person name="Lee H."/>
            <person name="Li P."/>
            <person name="Lisch D.R."/>
            <person name="Liu S."/>
            <person name="Liu Z."/>
            <person name="Nagel D.H."/>
            <person name="McCann M.C."/>
            <person name="SanMiguel P."/>
            <person name="Myers A.M."/>
            <person name="Nettleton D."/>
            <person name="Nguyen J."/>
            <person name="Penning B.W."/>
            <person name="Ponnala L."/>
            <person name="Schneider K.L."/>
            <person name="Schwartz D.C."/>
            <person name="Sharma A."/>
            <person name="Soderlund C."/>
            <person name="Springer N.M."/>
            <person name="Sun Q."/>
            <person name="Wang H."/>
            <person name="Waterman M."/>
            <person name="Westerman R."/>
            <person name="Wolfgruber T.K."/>
            <person name="Yang L."/>
            <person name="Yu Y."/>
            <person name="Zhang L."/>
            <person name="Zhou S."/>
            <person name="Zhu Q."/>
            <person name="Bennetzen J.L."/>
            <person name="Dawe R.K."/>
            <person name="Jiang J."/>
            <person name="Jiang N."/>
            <person name="Presting G.G."/>
            <person name="Wessler S.R."/>
            <person name="Aluru S."/>
            <person name="Martienssen R.A."/>
            <person name="Clifton S.W."/>
            <person name="McCombie W.R."/>
            <person name="Wing R.A."/>
            <person name="Wilson R.K."/>
        </authorList>
    </citation>
    <scope>NUCLEOTIDE SEQUENCE [LARGE SCALE GENOMIC DNA]</scope>
    <source>
        <strain evidence="4">cv. B73</strain>
    </source>
</reference>
<sequence length="86" mass="9334">MPPVVPRSGRIVRRTAMIGAATAAYLLLTADYGPDFLDPIRGSLALFSKSDTDKDNVHQAEQDRRSNMEPDGVVVKSSSASSRTRN</sequence>
<reference evidence="2" key="2">
    <citation type="submission" date="2015-12" db="EMBL/GenBank/DDBJ databases">
        <title>Update maize B73 reference genome by single molecule sequencing technologies.</title>
        <authorList>
            <consortium name="Maize Genome Sequencing Project"/>
            <person name="Ware D."/>
        </authorList>
    </citation>
    <scope>NUCLEOTIDE SEQUENCE</scope>
    <source>
        <tissue evidence="2">Seedling</tissue>
    </source>
</reference>
<feature type="compositionally biased region" description="Polar residues" evidence="1">
    <location>
        <begin position="76"/>
        <end position="86"/>
    </location>
</feature>
<feature type="compositionally biased region" description="Basic and acidic residues" evidence="1">
    <location>
        <begin position="51"/>
        <end position="68"/>
    </location>
</feature>
<evidence type="ECO:0007829" key="5">
    <source>
        <dbReference type="PeptideAtlas" id="A0A1D6PYT6"/>
    </source>
</evidence>
<dbReference type="PANTHER" id="PTHR37696">
    <property type="entry name" value="ADENYLOSUCCINATE SYNTHETASE-RELATED"/>
    <property type="match status" value="1"/>
</dbReference>
<keyword evidence="5" id="KW-1267">Proteomics identification</keyword>
<evidence type="ECO:0000313" key="2">
    <source>
        <dbReference type="EMBL" id="AQK51609.1"/>
    </source>
</evidence>
<accession>A0A1D6PYT6</accession>
<dbReference type="OMA" id="KDNVHQA"/>
<evidence type="ECO:0000313" key="3">
    <source>
        <dbReference type="EnsemblPlants" id="Zm00001eb175990_P001"/>
    </source>
</evidence>
<dbReference type="PANTHER" id="PTHR37696:SF1">
    <property type="entry name" value="ADENYLOSUCCINATE SYNTHETASE-RELATED"/>
    <property type="match status" value="1"/>
</dbReference>
<feature type="region of interest" description="Disordered" evidence="1">
    <location>
        <begin position="51"/>
        <end position="86"/>
    </location>
</feature>
<dbReference type="EnsemblPlants" id="Zm00001eb175990_T001">
    <property type="protein sequence ID" value="Zm00001eb175990_P001"/>
    <property type="gene ID" value="Zm00001eb175990"/>
</dbReference>
<reference evidence="3" key="3">
    <citation type="submission" date="2019-07" db="EMBL/GenBank/DDBJ databases">
        <authorList>
            <person name="Seetharam A."/>
            <person name="Woodhouse M."/>
            <person name="Cannon E."/>
        </authorList>
    </citation>
    <scope>NUCLEOTIDE SEQUENCE [LARGE SCALE GENOMIC DNA]</scope>
    <source>
        <strain evidence="3">cv. B73</strain>
    </source>
</reference>
<dbReference type="Gramene" id="Zm00001eb175990_T001">
    <property type="protein sequence ID" value="Zm00001eb175990_P001"/>
    <property type="gene ID" value="Zm00001eb175990"/>
</dbReference>
<organism evidence="2">
    <name type="scientific">Zea mays</name>
    <name type="common">Maize</name>
    <dbReference type="NCBI Taxonomy" id="4577"/>
    <lineage>
        <taxon>Eukaryota</taxon>
        <taxon>Viridiplantae</taxon>
        <taxon>Streptophyta</taxon>
        <taxon>Embryophyta</taxon>
        <taxon>Tracheophyta</taxon>
        <taxon>Spermatophyta</taxon>
        <taxon>Magnoliopsida</taxon>
        <taxon>Liliopsida</taxon>
        <taxon>Poales</taxon>
        <taxon>Poaceae</taxon>
        <taxon>PACMAD clade</taxon>
        <taxon>Panicoideae</taxon>
        <taxon>Andropogonodae</taxon>
        <taxon>Andropogoneae</taxon>
        <taxon>Tripsacinae</taxon>
        <taxon>Zea</taxon>
    </lineage>
</organism>
<dbReference type="RefSeq" id="XP_020407419.1">
    <property type="nucleotide sequence ID" value="XM_020551830.3"/>
</dbReference>
<dbReference type="ExpressionAtlas" id="A0A1D6PYT6">
    <property type="expression patterns" value="baseline and differential"/>
</dbReference>
<dbReference type="OrthoDB" id="1635687at2759"/>
<evidence type="ECO:0000256" key="1">
    <source>
        <dbReference type="SAM" id="MobiDB-lite"/>
    </source>
</evidence>
<name>A0A1D6PYT6_MAIZE</name>
<evidence type="ECO:0000313" key="4">
    <source>
        <dbReference type="Proteomes" id="UP000007305"/>
    </source>
</evidence>